<evidence type="ECO:0000313" key="1">
    <source>
        <dbReference type="EMBL" id="GMF37185.1"/>
    </source>
</evidence>
<dbReference type="InterPro" id="IPR036770">
    <property type="entry name" value="Ankyrin_rpt-contain_sf"/>
</dbReference>
<dbReference type="InterPro" id="IPR052050">
    <property type="entry name" value="SecEffector_AnkRepeat"/>
</dbReference>
<sequence length="386" mass="42996">MVPPLTSAVVVLRGDASLGALPHVVSYVSQCLDCSVEIPLARACASGSARLLRRIWDASEELAASSGDDPQPELQRWSLLRFLRLDCHYRRDQFSRGVVEAVRHGDLDMVRWLLDRFSGCVVPVQAVEAAAAAGNQRILQLFFDTEFSVQDVQEGVATNVEGNRVQWGDGDMAAAVENKHVDVARWHFEHKGVAERDWGRFIAGVVRGGDLEMLQWVLDRGYADRRLAPPTIDDAAWGGHMDMLQWLYDHGHVHHASFALEYAACNGHLDIVEWLVRYLPVGNASRALDAAARENHLDVVRWLLEHNLGRGAKSGMHQAAIRGYLDVAKYLYEQGFHGLASVSCGTMLRAAGRGLIDVVKWLNDEFGSDPQAHLYRDQKEGRLCTR</sequence>
<dbReference type="InterPro" id="IPR002110">
    <property type="entry name" value="Ankyrin_rpt"/>
</dbReference>
<evidence type="ECO:0000313" key="2">
    <source>
        <dbReference type="Proteomes" id="UP001165083"/>
    </source>
</evidence>
<dbReference type="OrthoDB" id="116435at2759"/>
<comment type="caution">
    <text evidence="1">The sequence shown here is derived from an EMBL/GenBank/DDBJ whole genome shotgun (WGS) entry which is preliminary data.</text>
</comment>
<organism evidence="1 2">
    <name type="scientific">Phytophthora lilii</name>
    <dbReference type="NCBI Taxonomy" id="2077276"/>
    <lineage>
        <taxon>Eukaryota</taxon>
        <taxon>Sar</taxon>
        <taxon>Stramenopiles</taxon>
        <taxon>Oomycota</taxon>
        <taxon>Peronosporomycetes</taxon>
        <taxon>Peronosporales</taxon>
        <taxon>Peronosporaceae</taxon>
        <taxon>Phytophthora</taxon>
    </lineage>
</organism>
<gene>
    <name evidence="1" type="ORF">Plil01_001567600</name>
</gene>
<dbReference type="Pfam" id="PF12796">
    <property type="entry name" value="Ank_2"/>
    <property type="match status" value="1"/>
</dbReference>
<accession>A0A9W6XER3</accession>
<dbReference type="Gene3D" id="1.25.40.20">
    <property type="entry name" value="Ankyrin repeat-containing domain"/>
    <property type="match status" value="1"/>
</dbReference>
<name>A0A9W6XER3_9STRA</name>
<dbReference type="AlphaFoldDB" id="A0A9W6XER3"/>
<dbReference type="EMBL" id="BSXW01001491">
    <property type="protein sequence ID" value="GMF37185.1"/>
    <property type="molecule type" value="Genomic_DNA"/>
</dbReference>
<reference evidence="1" key="1">
    <citation type="submission" date="2023-04" db="EMBL/GenBank/DDBJ databases">
        <title>Phytophthora lilii NBRC 32176.</title>
        <authorList>
            <person name="Ichikawa N."/>
            <person name="Sato H."/>
            <person name="Tonouchi N."/>
        </authorList>
    </citation>
    <scope>NUCLEOTIDE SEQUENCE</scope>
    <source>
        <strain evidence="1">NBRC 32176</strain>
    </source>
</reference>
<keyword evidence="2" id="KW-1185">Reference proteome</keyword>
<dbReference type="Proteomes" id="UP001165083">
    <property type="component" value="Unassembled WGS sequence"/>
</dbReference>
<proteinExistence type="predicted"/>
<dbReference type="SUPFAM" id="SSF48403">
    <property type="entry name" value="Ankyrin repeat"/>
    <property type="match status" value="1"/>
</dbReference>
<dbReference type="PANTHER" id="PTHR46586:SF3">
    <property type="entry name" value="ANKYRIN REPEAT-CONTAINING PROTEIN"/>
    <property type="match status" value="1"/>
</dbReference>
<protein>
    <submittedName>
        <fullName evidence="1">Unnamed protein product</fullName>
    </submittedName>
</protein>
<dbReference type="PANTHER" id="PTHR46586">
    <property type="entry name" value="ANKYRIN REPEAT-CONTAINING PROTEIN"/>
    <property type="match status" value="1"/>
</dbReference>